<sequence>MSQIDQTNMDGDQEPKLAYMEIKGCSLCNIRKPIAEYDTVCRDCWELRMVGRALVKCPFYMYESPQTFKDGMAPIELCYSCAHRAGWNEDLGPICNHPMAVLIRDTWGVLTVLCPKASAEAGDKATMVDLDFCKACEFHKGEIYIGGTDRYAYCGVPYERTIKESTTEYSSGAVSTEN</sequence>
<reference evidence="1" key="1">
    <citation type="journal article" date="2015" name="Nature">
        <title>Complex archaea that bridge the gap between prokaryotes and eukaryotes.</title>
        <authorList>
            <person name="Spang A."/>
            <person name="Saw J.H."/>
            <person name="Jorgensen S.L."/>
            <person name="Zaremba-Niedzwiedzka K."/>
            <person name="Martijn J."/>
            <person name="Lind A.E."/>
            <person name="van Eijk R."/>
            <person name="Schleper C."/>
            <person name="Guy L."/>
            <person name="Ettema T.J."/>
        </authorList>
    </citation>
    <scope>NUCLEOTIDE SEQUENCE</scope>
</reference>
<dbReference type="AlphaFoldDB" id="A0A0F9N3Y4"/>
<name>A0A0F9N3Y4_9ZZZZ</name>
<proteinExistence type="predicted"/>
<gene>
    <name evidence="1" type="ORF">LCGC14_1309660</name>
</gene>
<dbReference type="EMBL" id="LAZR01007717">
    <property type="protein sequence ID" value="KKM83415.1"/>
    <property type="molecule type" value="Genomic_DNA"/>
</dbReference>
<evidence type="ECO:0000313" key="1">
    <source>
        <dbReference type="EMBL" id="KKM83415.1"/>
    </source>
</evidence>
<comment type="caution">
    <text evidence="1">The sequence shown here is derived from an EMBL/GenBank/DDBJ whole genome shotgun (WGS) entry which is preliminary data.</text>
</comment>
<protein>
    <submittedName>
        <fullName evidence="1">Uncharacterized protein</fullName>
    </submittedName>
</protein>
<accession>A0A0F9N3Y4</accession>
<organism evidence="1">
    <name type="scientific">marine sediment metagenome</name>
    <dbReference type="NCBI Taxonomy" id="412755"/>
    <lineage>
        <taxon>unclassified sequences</taxon>
        <taxon>metagenomes</taxon>
        <taxon>ecological metagenomes</taxon>
    </lineage>
</organism>